<evidence type="ECO:0000259" key="5">
    <source>
        <dbReference type="Pfam" id="PF24827"/>
    </source>
</evidence>
<dbReference type="GO" id="GO:0046872">
    <property type="term" value="F:metal ion binding"/>
    <property type="evidence" value="ECO:0007669"/>
    <property type="project" value="UniProtKB-KW"/>
</dbReference>
<keyword evidence="4" id="KW-0862">Zinc</keyword>
<sequence>MPGARHGRRAFLATAAAVGAGIVSVSRVKATGAGGLKNACTRRDKGTKEHTLPIDLPDLSNAIDVDLDIEIIDSGVEGPTAFVVGGLHGDEEAGVIASHSITNWSPDAGQIVVLPEANPVAIENNTRGNDLGDLNRKFRFGQLPSTKLAQSIWNAVSATDPDILLTLQESRGIRNKYPSGVGQTVFSSPGRNTSDAASLGLKRANRTIGSQKLTFGTGPISGPNRAPNGLLAEKAAYEAGIPSFIVETFENVNKKARVSWQKKIVGGILDYYDIYD</sequence>
<evidence type="ECO:0000313" key="6">
    <source>
        <dbReference type="EMBL" id="MFC7190360.1"/>
    </source>
</evidence>
<dbReference type="SUPFAM" id="SSF53187">
    <property type="entry name" value="Zn-dependent exopeptidases"/>
    <property type="match status" value="1"/>
</dbReference>
<dbReference type="PROSITE" id="PS51318">
    <property type="entry name" value="TAT"/>
    <property type="match status" value="1"/>
</dbReference>
<dbReference type="GeneID" id="76199962"/>
<dbReference type="EMBL" id="JBHTAX010000001">
    <property type="protein sequence ID" value="MFC7190360.1"/>
    <property type="molecule type" value="Genomic_DNA"/>
</dbReference>
<dbReference type="Proteomes" id="UP001596417">
    <property type="component" value="Unassembled WGS sequence"/>
</dbReference>
<dbReference type="AlphaFoldDB" id="A0ABD5YS67"/>
<dbReference type="Pfam" id="PF24827">
    <property type="entry name" value="AstE_AspA_cat"/>
    <property type="match status" value="1"/>
</dbReference>
<feature type="domain" description="Succinylglutamate desuccinylase/Aspartoacylase catalytic" evidence="5">
    <location>
        <begin position="78"/>
        <end position="139"/>
    </location>
</feature>
<accession>A0ABD5YS67</accession>
<dbReference type="RefSeq" id="WP_264556125.1">
    <property type="nucleotide sequence ID" value="NZ_CP109979.1"/>
</dbReference>
<evidence type="ECO:0000256" key="2">
    <source>
        <dbReference type="ARBA" id="ARBA00022723"/>
    </source>
</evidence>
<organism evidence="6 7">
    <name type="scientific">Halocatena marina</name>
    <dbReference type="NCBI Taxonomy" id="2934937"/>
    <lineage>
        <taxon>Archaea</taxon>
        <taxon>Methanobacteriati</taxon>
        <taxon>Methanobacteriota</taxon>
        <taxon>Stenosarchaea group</taxon>
        <taxon>Halobacteria</taxon>
        <taxon>Halobacteriales</taxon>
        <taxon>Natronomonadaceae</taxon>
        <taxon>Halocatena</taxon>
    </lineage>
</organism>
<proteinExistence type="predicted"/>
<dbReference type="InterPro" id="IPR055438">
    <property type="entry name" value="AstE_AspA_cat"/>
</dbReference>
<dbReference type="Gene3D" id="3.40.630.10">
    <property type="entry name" value="Zn peptidases"/>
    <property type="match status" value="1"/>
</dbReference>
<protein>
    <submittedName>
        <fullName evidence="6">Succinylglutamate desuccinylase/aspartoacylase family protein</fullName>
    </submittedName>
</protein>
<dbReference type="GO" id="GO:0016787">
    <property type="term" value="F:hydrolase activity"/>
    <property type="evidence" value="ECO:0007669"/>
    <property type="project" value="UniProtKB-KW"/>
</dbReference>
<dbReference type="InterPro" id="IPR006311">
    <property type="entry name" value="TAT_signal"/>
</dbReference>
<comment type="caution">
    <text evidence="6">The sequence shown here is derived from an EMBL/GenBank/DDBJ whole genome shotgun (WGS) entry which is preliminary data.</text>
</comment>
<comment type="cofactor">
    <cofactor evidence="1">
        <name>Zn(2+)</name>
        <dbReference type="ChEBI" id="CHEBI:29105"/>
    </cofactor>
</comment>
<evidence type="ECO:0000256" key="3">
    <source>
        <dbReference type="ARBA" id="ARBA00022801"/>
    </source>
</evidence>
<keyword evidence="3" id="KW-0378">Hydrolase</keyword>
<evidence type="ECO:0000256" key="1">
    <source>
        <dbReference type="ARBA" id="ARBA00001947"/>
    </source>
</evidence>
<keyword evidence="7" id="KW-1185">Reference proteome</keyword>
<name>A0ABD5YS67_9EURY</name>
<evidence type="ECO:0000313" key="7">
    <source>
        <dbReference type="Proteomes" id="UP001596417"/>
    </source>
</evidence>
<evidence type="ECO:0000256" key="4">
    <source>
        <dbReference type="ARBA" id="ARBA00022833"/>
    </source>
</evidence>
<gene>
    <name evidence="6" type="ORF">ACFQL7_11195</name>
</gene>
<reference evidence="6 7" key="1">
    <citation type="journal article" date="2019" name="Int. J. Syst. Evol. Microbiol.">
        <title>The Global Catalogue of Microorganisms (GCM) 10K type strain sequencing project: providing services to taxonomists for standard genome sequencing and annotation.</title>
        <authorList>
            <consortium name="The Broad Institute Genomics Platform"/>
            <consortium name="The Broad Institute Genome Sequencing Center for Infectious Disease"/>
            <person name="Wu L."/>
            <person name="Ma J."/>
        </authorList>
    </citation>
    <scope>NUCLEOTIDE SEQUENCE [LARGE SCALE GENOMIC DNA]</scope>
    <source>
        <strain evidence="6 7">RDMS1</strain>
    </source>
</reference>
<keyword evidence="2" id="KW-0479">Metal-binding</keyword>